<evidence type="ECO:0000313" key="2">
    <source>
        <dbReference type="Proteomes" id="UP001476798"/>
    </source>
</evidence>
<keyword evidence="2" id="KW-1185">Reference proteome</keyword>
<accession>A0ABV0MX82</accession>
<proteinExistence type="predicted"/>
<gene>
    <name evidence="1" type="ORF">GOODEAATRI_032589</name>
</gene>
<feature type="non-terminal residue" evidence="1">
    <location>
        <position position="1"/>
    </location>
</feature>
<comment type="caution">
    <text evidence="1">The sequence shown here is derived from an EMBL/GenBank/DDBJ whole genome shotgun (WGS) entry which is preliminary data.</text>
</comment>
<reference evidence="1 2" key="1">
    <citation type="submission" date="2021-06" db="EMBL/GenBank/DDBJ databases">
        <authorList>
            <person name="Palmer J.M."/>
        </authorList>
    </citation>
    <scope>NUCLEOTIDE SEQUENCE [LARGE SCALE GENOMIC DNA]</scope>
    <source>
        <strain evidence="1 2">GA_2019</strain>
        <tissue evidence="1">Muscle</tissue>
    </source>
</reference>
<name>A0ABV0MX82_9TELE</name>
<organism evidence="1 2">
    <name type="scientific">Goodea atripinnis</name>
    <dbReference type="NCBI Taxonomy" id="208336"/>
    <lineage>
        <taxon>Eukaryota</taxon>
        <taxon>Metazoa</taxon>
        <taxon>Chordata</taxon>
        <taxon>Craniata</taxon>
        <taxon>Vertebrata</taxon>
        <taxon>Euteleostomi</taxon>
        <taxon>Actinopterygii</taxon>
        <taxon>Neopterygii</taxon>
        <taxon>Teleostei</taxon>
        <taxon>Neoteleostei</taxon>
        <taxon>Acanthomorphata</taxon>
        <taxon>Ovalentaria</taxon>
        <taxon>Atherinomorphae</taxon>
        <taxon>Cyprinodontiformes</taxon>
        <taxon>Goodeidae</taxon>
        <taxon>Goodea</taxon>
    </lineage>
</organism>
<sequence>GLQKKGDLTASHSFLPKGTLFVLFGGPKVQKGTAFLKQSSKHIFPMHTLFALSRGWVDLAMGCKSCGVVGIRVVGGTEPPGELGLRLGLHGRVGDVACCPVSDHVPLWPAGC</sequence>
<evidence type="ECO:0000313" key="1">
    <source>
        <dbReference type="EMBL" id="MEQ2163665.1"/>
    </source>
</evidence>
<dbReference type="Proteomes" id="UP001476798">
    <property type="component" value="Unassembled WGS sequence"/>
</dbReference>
<dbReference type="EMBL" id="JAHRIO010016163">
    <property type="protein sequence ID" value="MEQ2163665.1"/>
    <property type="molecule type" value="Genomic_DNA"/>
</dbReference>
<protein>
    <submittedName>
        <fullName evidence="1">Uncharacterized protein</fullName>
    </submittedName>
</protein>